<evidence type="ECO:0000259" key="1">
    <source>
        <dbReference type="PROSITE" id="PS51186"/>
    </source>
</evidence>
<proteinExistence type="predicted"/>
<dbReference type="AlphaFoldDB" id="A0A381ZTI4"/>
<protein>
    <recommendedName>
        <fullName evidence="1">N-acetyltransferase domain-containing protein</fullName>
    </recommendedName>
</protein>
<sequence length="160" mass="19300">MANLQFNPLDKKEFSQQLRFWLPSNLREKEFNLEYDFGWVARLDSETLGFCWGSEYRYQGKKRSFINWVHVQDSYRCSQVATELIRRTEEDALGRGHIQISASVEQNHHKPAAFRILQKNGWEQPYLFSYCYRMTITCFFENTSWAHPVREYPYQTYIFP</sequence>
<name>A0A381ZTI4_9ZZZZ</name>
<evidence type="ECO:0000313" key="2">
    <source>
        <dbReference type="EMBL" id="SVA92605.1"/>
    </source>
</evidence>
<feature type="domain" description="N-acetyltransferase" evidence="1">
    <location>
        <begin position="1"/>
        <end position="139"/>
    </location>
</feature>
<dbReference type="Pfam" id="PF00583">
    <property type="entry name" value="Acetyltransf_1"/>
    <property type="match status" value="1"/>
</dbReference>
<dbReference type="CDD" id="cd04301">
    <property type="entry name" value="NAT_SF"/>
    <property type="match status" value="1"/>
</dbReference>
<dbReference type="EMBL" id="UINC01022615">
    <property type="protein sequence ID" value="SVA92605.1"/>
    <property type="molecule type" value="Genomic_DNA"/>
</dbReference>
<dbReference type="InterPro" id="IPR016181">
    <property type="entry name" value="Acyl_CoA_acyltransferase"/>
</dbReference>
<feature type="non-terminal residue" evidence="2">
    <location>
        <position position="160"/>
    </location>
</feature>
<dbReference type="InterPro" id="IPR000182">
    <property type="entry name" value="GNAT_dom"/>
</dbReference>
<dbReference type="PROSITE" id="PS51186">
    <property type="entry name" value="GNAT"/>
    <property type="match status" value="1"/>
</dbReference>
<dbReference type="SUPFAM" id="SSF55729">
    <property type="entry name" value="Acyl-CoA N-acyltransferases (Nat)"/>
    <property type="match status" value="1"/>
</dbReference>
<organism evidence="2">
    <name type="scientific">marine metagenome</name>
    <dbReference type="NCBI Taxonomy" id="408172"/>
    <lineage>
        <taxon>unclassified sequences</taxon>
        <taxon>metagenomes</taxon>
        <taxon>ecological metagenomes</taxon>
    </lineage>
</organism>
<dbReference type="GO" id="GO:0016747">
    <property type="term" value="F:acyltransferase activity, transferring groups other than amino-acyl groups"/>
    <property type="evidence" value="ECO:0007669"/>
    <property type="project" value="InterPro"/>
</dbReference>
<reference evidence="2" key="1">
    <citation type="submission" date="2018-05" db="EMBL/GenBank/DDBJ databases">
        <authorList>
            <person name="Lanie J.A."/>
            <person name="Ng W.-L."/>
            <person name="Kazmierczak K.M."/>
            <person name="Andrzejewski T.M."/>
            <person name="Davidsen T.M."/>
            <person name="Wayne K.J."/>
            <person name="Tettelin H."/>
            <person name="Glass J.I."/>
            <person name="Rusch D."/>
            <person name="Podicherti R."/>
            <person name="Tsui H.-C.T."/>
            <person name="Winkler M.E."/>
        </authorList>
    </citation>
    <scope>NUCLEOTIDE SEQUENCE</scope>
</reference>
<gene>
    <name evidence="2" type="ORF">METZ01_LOCUS145459</name>
</gene>
<dbReference type="Gene3D" id="3.40.630.30">
    <property type="match status" value="1"/>
</dbReference>
<accession>A0A381ZTI4</accession>